<feature type="signal peptide" evidence="1">
    <location>
        <begin position="1"/>
        <end position="23"/>
    </location>
</feature>
<dbReference type="InterPro" id="IPR057704">
    <property type="entry name" value="DUF7944"/>
</dbReference>
<evidence type="ECO:0000313" key="3">
    <source>
        <dbReference type="EMBL" id="RKG31433.1"/>
    </source>
</evidence>
<name>A0A3A8ESN8_9GAMM</name>
<evidence type="ECO:0000256" key="1">
    <source>
        <dbReference type="SAM" id="SignalP"/>
    </source>
</evidence>
<gene>
    <name evidence="3" type="ORF">D7V32_08185</name>
</gene>
<evidence type="ECO:0000259" key="2">
    <source>
        <dbReference type="Pfam" id="PF25642"/>
    </source>
</evidence>
<reference evidence="3 4" key="1">
    <citation type="submission" date="2018-09" db="EMBL/GenBank/DDBJ databases">
        <title>The draft genome of Acinetobacter spp. strains.</title>
        <authorList>
            <person name="Qin J."/>
            <person name="Feng Y."/>
            <person name="Zong Z."/>
        </authorList>
    </citation>
    <scope>NUCLEOTIDE SEQUENCE [LARGE SCALE GENOMIC DNA]</scope>
    <source>
        <strain evidence="3 4">WCHAc060012</strain>
    </source>
</reference>
<dbReference type="EMBL" id="RAXV01000015">
    <property type="protein sequence ID" value="RKG31433.1"/>
    <property type="molecule type" value="Genomic_DNA"/>
</dbReference>
<organism evidence="3 4">
    <name type="scientific">Acinetobacter tianfuensis</name>
    <dbReference type="NCBI Taxonomy" id="2419603"/>
    <lineage>
        <taxon>Bacteria</taxon>
        <taxon>Pseudomonadati</taxon>
        <taxon>Pseudomonadota</taxon>
        <taxon>Gammaproteobacteria</taxon>
        <taxon>Moraxellales</taxon>
        <taxon>Moraxellaceae</taxon>
        <taxon>Acinetobacter</taxon>
    </lineage>
</organism>
<dbReference type="AlphaFoldDB" id="A0A3A8ESN8"/>
<feature type="domain" description="DUF7944" evidence="2">
    <location>
        <begin position="36"/>
        <end position="119"/>
    </location>
</feature>
<dbReference type="Proteomes" id="UP000282388">
    <property type="component" value="Unassembled WGS sequence"/>
</dbReference>
<dbReference type="RefSeq" id="WP_120402401.1">
    <property type="nucleotide sequence ID" value="NZ_RAXV01000015.1"/>
</dbReference>
<protein>
    <recommendedName>
        <fullName evidence="2">DUF7944 domain-containing protein</fullName>
    </recommendedName>
</protein>
<dbReference type="OrthoDB" id="6717434at2"/>
<feature type="chain" id="PRO_5017284825" description="DUF7944 domain-containing protein" evidence="1">
    <location>
        <begin position="24"/>
        <end position="124"/>
    </location>
</feature>
<dbReference type="Pfam" id="PF25642">
    <property type="entry name" value="DUF7944"/>
    <property type="match status" value="1"/>
</dbReference>
<evidence type="ECO:0000313" key="4">
    <source>
        <dbReference type="Proteomes" id="UP000282388"/>
    </source>
</evidence>
<keyword evidence="1" id="KW-0732">Signal</keyword>
<proteinExistence type="predicted"/>
<accession>A0A3A8ESN8</accession>
<keyword evidence="4" id="KW-1185">Reference proteome</keyword>
<comment type="caution">
    <text evidence="3">The sequence shown here is derived from an EMBL/GenBank/DDBJ whole genome shotgun (WGS) entry which is preliminary data.</text>
</comment>
<dbReference type="NCBIfam" id="NF047330">
    <property type="entry name" value="MCR_0457_fam"/>
    <property type="match status" value="1"/>
</dbReference>
<sequence length="124" mass="13328">MKNSIIKTLSALALAAFAFTAHAENIDLSASAQQVSKHELAAIYVFSEICPDLISNKEQASFDKGYAQLVKENMPSVKNPASALKTLAAEKNFAPILKEARNDAANAGKAKNQEICKEITAYAK</sequence>